<dbReference type="EMBL" id="JFHK01000032">
    <property type="protein sequence ID" value="OAA26694.1"/>
    <property type="molecule type" value="Genomic_DNA"/>
</dbReference>
<sequence length="76" mass="8890">MLTVEFISAPRSLSLAGSSIERISEKEKFSFKYLLLERLAPTVVIKVSIRKIPPFEIFLIQDIQKQRIITNRLYQH</sequence>
<dbReference type="PATRIC" id="fig|1453497.3.peg.1270"/>
<dbReference type="Proteomes" id="UP000077339">
    <property type="component" value="Unassembled WGS sequence"/>
</dbReference>
<name>A0A176JTP9_9BACT</name>
<reference evidence="1 2" key="1">
    <citation type="submission" date="2014-02" db="EMBL/GenBank/DDBJ databases">
        <title>Kosmotoga genome sequencing.</title>
        <authorList>
            <person name="Pollo S.M."/>
            <person name="Charchuk R."/>
            <person name="Nesbo C.L."/>
        </authorList>
    </citation>
    <scope>NUCLEOTIDE SEQUENCE [LARGE SCALE GENOMIC DNA]</scope>
    <source>
        <strain evidence="1 2">S304</strain>
    </source>
</reference>
<dbReference type="STRING" id="1453497.AT15_06355"/>
<proteinExistence type="predicted"/>
<gene>
    <name evidence="1" type="ORF">AT15_06355</name>
</gene>
<keyword evidence="2" id="KW-1185">Reference proteome</keyword>
<dbReference type="AlphaFoldDB" id="A0A176JTP9"/>
<protein>
    <submittedName>
        <fullName evidence="1">Uncharacterized protein</fullName>
    </submittedName>
</protein>
<organism evidence="1 2">
    <name type="scientific">Kosmotoga arenicorallina S304</name>
    <dbReference type="NCBI Taxonomy" id="1453497"/>
    <lineage>
        <taxon>Bacteria</taxon>
        <taxon>Thermotogati</taxon>
        <taxon>Thermotogota</taxon>
        <taxon>Thermotogae</taxon>
        <taxon>Kosmotogales</taxon>
        <taxon>Kosmotogaceae</taxon>
        <taxon>Kosmotoga</taxon>
    </lineage>
</organism>
<evidence type="ECO:0000313" key="1">
    <source>
        <dbReference type="EMBL" id="OAA26694.1"/>
    </source>
</evidence>
<accession>A0A176JTP9</accession>
<evidence type="ECO:0000313" key="2">
    <source>
        <dbReference type="Proteomes" id="UP000077339"/>
    </source>
</evidence>
<comment type="caution">
    <text evidence="1">The sequence shown here is derived from an EMBL/GenBank/DDBJ whole genome shotgun (WGS) entry which is preliminary data.</text>
</comment>